<gene>
    <name evidence="1" type="ORF">KCH_40380</name>
</gene>
<dbReference type="EMBL" id="JNBY01000093">
    <property type="protein sequence ID" value="KDN84247.1"/>
    <property type="molecule type" value="Genomic_DNA"/>
</dbReference>
<dbReference type="RefSeq" id="WP_051653214.1">
    <property type="nucleotide sequence ID" value="NZ_KK853997.1"/>
</dbReference>
<dbReference type="AlphaFoldDB" id="A0A066YSR2"/>
<dbReference type="Proteomes" id="UP000027178">
    <property type="component" value="Unassembled WGS sequence"/>
</dbReference>
<dbReference type="PATRIC" id="fig|1348663.4.peg.3892"/>
<name>A0A066YSR2_9ACTN</name>
<comment type="caution">
    <text evidence="1">The sequence shown here is derived from an EMBL/GenBank/DDBJ whole genome shotgun (WGS) entry which is preliminary data.</text>
</comment>
<evidence type="ECO:0000313" key="1">
    <source>
        <dbReference type="EMBL" id="KDN84247.1"/>
    </source>
</evidence>
<protein>
    <submittedName>
        <fullName evidence="1">Uncharacterized protein</fullName>
    </submittedName>
</protein>
<organism evidence="1 2">
    <name type="scientific">Kitasatospora cheerisanensis KCTC 2395</name>
    <dbReference type="NCBI Taxonomy" id="1348663"/>
    <lineage>
        <taxon>Bacteria</taxon>
        <taxon>Bacillati</taxon>
        <taxon>Actinomycetota</taxon>
        <taxon>Actinomycetes</taxon>
        <taxon>Kitasatosporales</taxon>
        <taxon>Streptomycetaceae</taxon>
        <taxon>Kitasatospora</taxon>
    </lineage>
</organism>
<proteinExistence type="predicted"/>
<accession>A0A066YSR2</accession>
<dbReference type="HOGENOM" id="CLU_1658471_0_0_11"/>
<reference evidence="1 2" key="1">
    <citation type="submission" date="2014-05" db="EMBL/GenBank/DDBJ databases">
        <title>Draft Genome Sequence of Kitasatospora cheerisanensis KCTC 2395.</title>
        <authorList>
            <person name="Nam D.H."/>
        </authorList>
    </citation>
    <scope>NUCLEOTIDE SEQUENCE [LARGE SCALE GENOMIC DNA]</scope>
    <source>
        <strain evidence="1 2">KCTC 2395</strain>
    </source>
</reference>
<sequence>MTEREELPAEPLEWCVAANVASLTVHGPGGEDVRAGLKHFAPGARLWVFPPRYQGDDERLQVVGVHRGRGARHINMIVFRRHLENFRIKPLYSPAVQRAKGRNYWSWNRVWCCPEVTRPWVDRWNLLAQGTPSEEFPPWPVRRTFSPAETCPHGGDGSA</sequence>
<dbReference type="eggNOG" id="ENOG5030S5C">
    <property type="taxonomic scope" value="Bacteria"/>
</dbReference>
<dbReference type="OrthoDB" id="679907at2"/>
<evidence type="ECO:0000313" key="2">
    <source>
        <dbReference type="Proteomes" id="UP000027178"/>
    </source>
</evidence>
<keyword evidence="2" id="KW-1185">Reference proteome</keyword>